<dbReference type="PROSITE" id="PS50234">
    <property type="entry name" value="VWFA"/>
    <property type="match status" value="2"/>
</dbReference>
<comment type="caution">
    <text evidence="2">The sequence shown here is derived from an EMBL/GenBank/DDBJ whole genome shotgun (WGS) entry which is preliminary data.</text>
</comment>
<dbReference type="InterPro" id="IPR002035">
    <property type="entry name" value="VWF_A"/>
</dbReference>
<reference evidence="2 4" key="1">
    <citation type="submission" date="2017-11" db="EMBL/GenBank/DDBJ databases">
        <title>Comparitive Functional Genomics of Dry Heat Resistant strains isolated from the Viking Spacecraft.</title>
        <authorList>
            <person name="Seuylemezian A."/>
            <person name="Cooper K."/>
            <person name="Vaishampayan P."/>
        </authorList>
    </citation>
    <scope>NUCLEOTIDE SEQUENCE [LARGE SCALE GENOMIC DNA]</scope>
    <source>
        <strain evidence="2 4">M4.6</strain>
    </source>
</reference>
<dbReference type="OrthoDB" id="2960279at2"/>
<dbReference type="Proteomes" id="UP000234951">
    <property type="component" value="Unassembled WGS sequence"/>
</dbReference>
<feature type="domain" description="VWFA" evidence="1">
    <location>
        <begin position="1"/>
        <end position="91"/>
    </location>
</feature>
<name>A0A2N5GHG9_9BACI</name>
<dbReference type="AlphaFoldDB" id="A0A2N5GHG9"/>
<proteinExistence type="predicted"/>
<evidence type="ECO:0000313" key="4">
    <source>
        <dbReference type="Proteomes" id="UP000234951"/>
    </source>
</evidence>
<accession>A0A2N5GHG9</accession>
<dbReference type="Pfam" id="PF13519">
    <property type="entry name" value="VWA_2"/>
    <property type="match status" value="1"/>
</dbReference>
<evidence type="ECO:0000313" key="5">
    <source>
        <dbReference type="Proteomes" id="UP000235114"/>
    </source>
</evidence>
<evidence type="ECO:0000259" key="1">
    <source>
        <dbReference type="PROSITE" id="PS50234"/>
    </source>
</evidence>
<evidence type="ECO:0000313" key="3">
    <source>
        <dbReference type="EMBL" id="PLS00467.1"/>
    </source>
</evidence>
<dbReference type="Pfam" id="PF00092">
    <property type="entry name" value="VWA"/>
    <property type="match status" value="1"/>
</dbReference>
<dbReference type="Gene3D" id="3.40.50.410">
    <property type="entry name" value="von Willebrand factor, type A domain"/>
    <property type="match status" value="1"/>
</dbReference>
<dbReference type="SUPFAM" id="SSF53300">
    <property type="entry name" value="vWA-like"/>
    <property type="match status" value="2"/>
</dbReference>
<dbReference type="InterPro" id="IPR036465">
    <property type="entry name" value="vWFA_dom_sf"/>
</dbReference>
<organism evidence="2 4">
    <name type="scientific">Bacillus canaveralius</name>
    <dbReference type="NCBI Taxonomy" id="1403243"/>
    <lineage>
        <taxon>Bacteria</taxon>
        <taxon>Bacillati</taxon>
        <taxon>Bacillota</taxon>
        <taxon>Bacilli</taxon>
        <taxon>Bacillales</taxon>
        <taxon>Bacillaceae</taxon>
        <taxon>Bacillus</taxon>
    </lineage>
</organism>
<dbReference type="EMBL" id="PGVA01000055">
    <property type="protein sequence ID" value="PLR80242.1"/>
    <property type="molecule type" value="Genomic_DNA"/>
</dbReference>
<keyword evidence="5" id="KW-1185">Reference proteome</keyword>
<protein>
    <recommendedName>
        <fullName evidence="1">VWFA domain-containing protein</fullName>
    </recommendedName>
</protein>
<sequence length="245" mass="26898">MKTGTLKQILLITDGCSNHGEDPVAMAALAKEQGITVNVIGVMEQDVIDEQGMKEIDNIAMSGGGVSQVVYSQQLSQTVQMVTRKAMTQTLQGVVNKELQQILGRSQTVEDLPPEKRGEVMEVVDELGETVELEVLILVDTSASMKHKLPTVKEALLDLSLSLNARTGDNQFSVFVFPGKRNDVEKLLDWTPKLESLTSIFSKLSTGGMTPTGPALREALTSFKKKRSLRSLLSRDDEQFFEESI</sequence>
<dbReference type="EMBL" id="PGVD01000010">
    <property type="protein sequence ID" value="PLS00467.1"/>
    <property type="molecule type" value="Genomic_DNA"/>
</dbReference>
<gene>
    <name evidence="2" type="ORF">CU635_18895</name>
    <name evidence="3" type="ORF">CVD25_02695</name>
</gene>
<evidence type="ECO:0000313" key="2">
    <source>
        <dbReference type="EMBL" id="PLR80242.1"/>
    </source>
</evidence>
<dbReference type="Proteomes" id="UP000235114">
    <property type="component" value="Unassembled WGS sequence"/>
</dbReference>
<feature type="domain" description="VWFA" evidence="1">
    <location>
        <begin position="134"/>
        <end position="245"/>
    </location>
</feature>
<dbReference type="CDD" id="cd00198">
    <property type="entry name" value="vWFA"/>
    <property type="match status" value="1"/>
</dbReference>
<reference evidence="3 5" key="2">
    <citation type="submission" date="2017-12" db="EMBL/GenBank/DDBJ databases">
        <title>Comparative Functional Genomics of Dry Heat Resistant strains isolated from the Viking Spacecraft.</title>
        <authorList>
            <person name="Seuylemezian A."/>
            <person name="Cooper K."/>
            <person name="Vaishampayan P."/>
        </authorList>
    </citation>
    <scope>NUCLEOTIDE SEQUENCE [LARGE SCALE GENOMIC DNA]</scope>
    <source>
        <strain evidence="3 5">ATCC 29669</strain>
    </source>
</reference>